<proteinExistence type="predicted"/>
<gene>
    <name evidence="1" type="ORF">LMG3328_05701</name>
</gene>
<organism evidence="1 2">
    <name type="scientific">Achromobacter ruhlandii</name>
    <dbReference type="NCBI Taxonomy" id="72557"/>
    <lineage>
        <taxon>Bacteria</taxon>
        <taxon>Pseudomonadati</taxon>
        <taxon>Pseudomonadota</taxon>
        <taxon>Betaproteobacteria</taxon>
        <taxon>Burkholderiales</taxon>
        <taxon>Alcaligenaceae</taxon>
        <taxon>Achromobacter</taxon>
    </lineage>
</organism>
<dbReference type="Proteomes" id="UP000494122">
    <property type="component" value="Unassembled WGS sequence"/>
</dbReference>
<name>A0A2M9GPJ5_9BURK</name>
<dbReference type="RefSeq" id="WP_059270083.1">
    <property type="nucleotide sequence ID" value="NZ_CADILE010000027.1"/>
</dbReference>
<sequence>MRGYLHLLATAAIAALIAGCAATGHNFDPSKLSTLTPGQTTLEEASRALTAPPDKFYKQTDGTFLALWSFKITFVADGLYSRKEALLQFGPDGRLMRLVDSTNILLEPWERQKLLGPAPMPDPAQDWAQQPAPPPQVETIVIPVPAAPPETVRQGR</sequence>
<evidence type="ECO:0000313" key="2">
    <source>
        <dbReference type="Proteomes" id="UP000494122"/>
    </source>
</evidence>
<accession>A0A2M9GPJ5</accession>
<evidence type="ECO:0008006" key="3">
    <source>
        <dbReference type="Google" id="ProtNLM"/>
    </source>
</evidence>
<dbReference type="AlphaFoldDB" id="A0A2M9GPJ5"/>
<protein>
    <recommendedName>
        <fullName evidence="3">Lipoprotein</fullName>
    </recommendedName>
</protein>
<evidence type="ECO:0000313" key="1">
    <source>
        <dbReference type="EMBL" id="CAB3924570.1"/>
    </source>
</evidence>
<dbReference type="EMBL" id="CADILE010000027">
    <property type="protein sequence ID" value="CAB3924570.1"/>
    <property type="molecule type" value="Genomic_DNA"/>
</dbReference>
<reference evidence="1 2" key="1">
    <citation type="submission" date="2020-04" db="EMBL/GenBank/DDBJ databases">
        <authorList>
            <person name="De Canck E."/>
        </authorList>
    </citation>
    <scope>NUCLEOTIDE SEQUENCE [LARGE SCALE GENOMIC DNA]</scope>
    <source>
        <strain evidence="1 2">LMG 3328</strain>
    </source>
</reference>
<dbReference type="PROSITE" id="PS51257">
    <property type="entry name" value="PROKAR_LIPOPROTEIN"/>
    <property type="match status" value="1"/>
</dbReference>